<keyword evidence="4" id="KW-1185">Reference proteome</keyword>
<organism evidence="3 4">
    <name type="scientific">Aquibacillus halophilus</name>
    <dbReference type="NCBI Taxonomy" id="930132"/>
    <lineage>
        <taxon>Bacteria</taxon>
        <taxon>Bacillati</taxon>
        <taxon>Bacillota</taxon>
        <taxon>Bacilli</taxon>
        <taxon>Bacillales</taxon>
        <taxon>Bacillaceae</taxon>
        <taxon>Aquibacillus</taxon>
    </lineage>
</organism>
<keyword evidence="1 3" id="KW-0378">Hydrolase</keyword>
<accession>A0A6A8DGB2</accession>
<dbReference type="Proteomes" id="UP000799092">
    <property type="component" value="Unassembled WGS sequence"/>
</dbReference>
<dbReference type="SUPFAM" id="SSF53474">
    <property type="entry name" value="alpha/beta-Hydrolases"/>
    <property type="match status" value="1"/>
</dbReference>
<name>A0A6A8DGB2_9BACI</name>
<dbReference type="InterPro" id="IPR013094">
    <property type="entry name" value="AB_hydrolase_3"/>
</dbReference>
<dbReference type="InterPro" id="IPR050300">
    <property type="entry name" value="GDXG_lipolytic_enzyme"/>
</dbReference>
<evidence type="ECO:0000256" key="1">
    <source>
        <dbReference type="ARBA" id="ARBA00022801"/>
    </source>
</evidence>
<evidence type="ECO:0000313" key="4">
    <source>
        <dbReference type="Proteomes" id="UP000799092"/>
    </source>
</evidence>
<dbReference type="EMBL" id="WJNG01000010">
    <property type="protein sequence ID" value="MRH43586.1"/>
    <property type="molecule type" value="Genomic_DNA"/>
</dbReference>
<dbReference type="AlphaFoldDB" id="A0A6A8DGB2"/>
<dbReference type="Pfam" id="PF07859">
    <property type="entry name" value="Abhydrolase_3"/>
    <property type="match status" value="1"/>
</dbReference>
<comment type="caution">
    <text evidence="3">The sequence shown here is derived from an EMBL/GenBank/DDBJ whole genome shotgun (WGS) entry which is preliminary data.</text>
</comment>
<reference evidence="3" key="1">
    <citation type="submission" date="2019-11" db="EMBL/GenBank/DDBJ databases">
        <authorList>
            <person name="Li J."/>
        </authorList>
    </citation>
    <scope>NUCLEOTIDE SEQUENCE</scope>
    <source>
        <strain evidence="3">B6B</strain>
    </source>
</reference>
<evidence type="ECO:0000259" key="2">
    <source>
        <dbReference type="Pfam" id="PF07859"/>
    </source>
</evidence>
<proteinExistence type="predicted"/>
<protein>
    <submittedName>
        <fullName evidence="3">Alpha/beta hydrolase fold domain-containing protein</fullName>
    </submittedName>
</protein>
<dbReference type="Gene3D" id="3.40.50.1820">
    <property type="entry name" value="alpha/beta hydrolase"/>
    <property type="match status" value="1"/>
</dbReference>
<dbReference type="PANTHER" id="PTHR48081:SF8">
    <property type="entry name" value="ALPHA_BETA HYDROLASE FOLD-3 DOMAIN-CONTAINING PROTEIN-RELATED"/>
    <property type="match status" value="1"/>
</dbReference>
<feature type="domain" description="Alpha/beta hydrolase fold-3" evidence="2">
    <location>
        <begin position="79"/>
        <end position="285"/>
    </location>
</feature>
<dbReference type="GO" id="GO:0016787">
    <property type="term" value="F:hydrolase activity"/>
    <property type="evidence" value="ECO:0007669"/>
    <property type="project" value="UniProtKB-KW"/>
</dbReference>
<evidence type="ECO:0000313" key="3">
    <source>
        <dbReference type="EMBL" id="MRH43586.1"/>
    </source>
</evidence>
<gene>
    <name evidence="3" type="ORF">GH741_12935</name>
</gene>
<dbReference type="InterPro" id="IPR029058">
    <property type="entry name" value="AB_hydrolase_fold"/>
</dbReference>
<dbReference type="OrthoDB" id="9815425at2"/>
<sequence length="318" mass="36405">MIDKQLRIKGMLYNLLINKPSEEKYIKFMHTVKKQMEKRKGQDVEGLQFSEEWITRKDGTKLRICIYKPLNPKKEIPGVLWLHGGGYSQGIPELFANTYKRLIGARDCVIVAPDYRLSIDEAPYPAALDDSYTALLWMKSHAKELGIRDNQLIVGGESAGGGLTAAITLYARDQQEVTIAFQMPLYPMMDDRMITESAKENNAPIWNSRTNRWAWKLYLGELFEKDVPVYAAPARATDYSNLPPTITFVGDIEPFRDETIQYVQNLKQAGVPVDFELFKGCYHGFDIINPKAKISKQAISFFIHSFQYAVDHYFAEQK</sequence>
<dbReference type="PANTHER" id="PTHR48081">
    <property type="entry name" value="AB HYDROLASE SUPERFAMILY PROTEIN C4A8.06C"/>
    <property type="match status" value="1"/>
</dbReference>